<dbReference type="InterPro" id="IPR057339">
    <property type="entry name" value="RBD_SIN1"/>
</dbReference>
<sequence length="599" mass="67994">MAFSDEQELIDQIRHDLRMEDDSGVCIKVVIPERRRARYGGLPLNFRSATSSDDEEEPCNSGYFGYEIPEKGDPVHTKEIIENRLRSRTVGSADIGGFQLVQKSGDSGELFVTKKLKAVRSPVRSRSLISKYITENGPALNNPLLEYARFEAVGDQQSKTVLVLYPDESRSHGNIPSIQISVQPLARVGQVIGYCLYRYLTDFGDVLSDNVDNFQLMMADESGEIELDLPPLDKGRAIGELGFPVLALVSKKRIRNGELELKHKVIVYTPDSQQYIFELENLDHTLLWLRDETVKRKRADIDERELELMPEIDYDLEDINVFGKPLNLRQSIANSGCTEFVLVRKFSSRGDFHPRGIHRQKSALLTPVSRSSDKNSVFDFDISRVNSLDTTCSGATSPVLFADDDDTIMTFPVTRLHRMRRNWPATMSIRCDSFDVVPFVHRKSFLPHSHHKTITVPWDYLCEVKLAARDPANTSILSITFLPSISKVANPPEEEITLRQIVQYYNDRDWKTIHLEFESHEQAAQARSHMDDAIRTLNAPAYQAYQRSFNGSRGPAASAESLLMEMADELLPSSSSSRSIKTSAIRKLRKLRKTFDMRD</sequence>
<name>A0AA36HA81_CYLNA</name>
<evidence type="ECO:0008006" key="6">
    <source>
        <dbReference type="Google" id="ProtNLM"/>
    </source>
</evidence>
<dbReference type="GO" id="GO:0005737">
    <property type="term" value="C:cytoplasm"/>
    <property type="evidence" value="ECO:0007669"/>
    <property type="project" value="TreeGrafter"/>
</dbReference>
<evidence type="ECO:0000313" key="5">
    <source>
        <dbReference type="Proteomes" id="UP001176961"/>
    </source>
</evidence>
<accession>A0AA36HA81</accession>
<dbReference type="GO" id="GO:0038203">
    <property type="term" value="P:TORC2 signaling"/>
    <property type="evidence" value="ECO:0007669"/>
    <property type="project" value="TreeGrafter"/>
</dbReference>
<evidence type="ECO:0000259" key="3">
    <source>
        <dbReference type="Pfam" id="PF25322"/>
    </source>
</evidence>
<keyword evidence="5" id="KW-1185">Reference proteome</keyword>
<feature type="domain" description="CRIM" evidence="2">
    <location>
        <begin position="126"/>
        <end position="252"/>
    </location>
</feature>
<dbReference type="AlphaFoldDB" id="A0AA36HA81"/>
<dbReference type="Proteomes" id="UP001176961">
    <property type="component" value="Unassembled WGS sequence"/>
</dbReference>
<reference evidence="4" key="1">
    <citation type="submission" date="2023-07" db="EMBL/GenBank/DDBJ databases">
        <authorList>
            <consortium name="CYATHOMIX"/>
        </authorList>
    </citation>
    <scope>NUCLEOTIDE SEQUENCE</scope>
    <source>
        <strain evidence="4">N/A</strain>
    </source>
</reference>
<comment type="caution">
    <text evidence="4">The sequence shown here is derived from an EMBL/GenBank/DDBJ whole genome shotgun (WGS) entry which is preliminary data.</text>
</comment>
<protein>
    <recommendedName>
        <fullName evidence="6">Sin1 middle CRIM domain-containing protein</fullName>
    </recommendedName>
</protein>
<dbReference type="Pfam" id="PF25322">
    <property type="entry name" value="RBD_SIN1"/>
    <property type="match status" value="1"/>
</dbReference>
<dbReference type="InterPro" id="IPR031567">
    <property type="entry name" value="CRIM_dom"/>
</dbReference>
<feature type="domain" description="Target of rapamycin complex 2 subunit MAPKAP1-like Ras-binding" evidence="3">
    <location>
        <begin position="271"/>
        <end position="344"/>
    </location>
</feature>
<dbReference type="GO" id="GO:0031932">
    <property type="term" value="C:TORC2 complex"/>
    <property type="evidence" value="ECO:0007669"/>
    <property type="project" value="InterPro"/>
</dbReference>
<dbReference type="PANTHER" id="PTHR13335">
    <property type="entry name" value="TARGET OF RAPAMYCIN COMPLEX 2 SUBUNIT MAPKAP1"/>
    <property type="match status" value="1"/>
</dbReference>
<dbReference type="InterPro" id="IPR008828">
    <property type="entry name" value="Sin1/Avo1"/>
</dbReference>
<comment type="similarity">
    <text evidence="1">Belongs to the SIN1 family.</text>
</comment>
<gene>
    <name evidence="4" type="ORF">CYNAS_LOCUS19013</name>
</gene>
<proteinExistence type="inferred from homology"/>
<evidence type="ECO:0000256" key="1">
    <source>
        <dbReference type="ARBA" id="ARBA00009407"/>
    </source>
</evidence>
<dbReference type="GO" id="GO:0005546">
    <property type="term" value="F:phosphatidylinositol-4,5-bisphosphate binding"/>
    <property type="evidence" value="ECO:0007669"/>
    <property type="project" value="TreeGrafter"/>
</dbReference>
<dbReference type="EMBL" id="CATQJL010000316">
    <property type="protein sequence ID" value="CAJ0607030.1"/>
    <property type="molecule type" value="Genomic_DNA"/>
</dbReference>
<evidence type="ECO:0000259" key="2">
    <source>
        <dbReference type="Pfam" id="PF16978"/>
    </source>
</evidence>
<evidence type="ECO:0000313" key="4">
    <source>
        <dbReference type="EMBL" id="CAJ0607030.1"/>
    </source>
</evidence>
<dbReference type="GO" id="GO:0005886">
    <property type="term" value="C:plasma membrane"/>
    <property type="evidence" value="ECO:0007669"/>
    <property type="project" value="TreeGrafter"/>
</dbReference>
<dbReference type="Pfam" id="PF16978">
    <property type="entry name" value="CRIM"/>
    <property type="match status" value="1"/>
</dbReference>
<dbReference type="PANTHER" id="PTHR13335:SF1">
    <property type="entry name" value="TARGET OF RAPAMYCIN COMPLEX 2 SUBUNIT MAPKAP1"/>
    <property type="match status" value="1"/>
</dbReference>
<organism evidence="4 5">
    <name type="scientific">Cylicocyclus nassatus</name>
    <name type="common">Nematode worm</name>
    <dbReference type="NCBI Taxonomy" id="53992"/>
    <lineage>
        <taxon>Eukaryota</taxon>
        <taxon>Metazoa</taxon>
        <taxon>Ecdysozoa</taxon>
        <taxon>Nematoda</taxon>
        <taxon>Chromadorea</taxon>
        <taxon>Rhabditida</taxon>
        <taxon>Rhabditina</taxon>
        <taxon>Rhabditomorpha</taxon>
        <taxon>Strongyloidea</taxon>
        <taxon>Strongylidae</taxon>
        <taxon>Cylicocyclus</taxon>
    </lineage>
</organism>